<sequence length="85" mass="9682">MNEVCGLPLHVVEDSQKQHASLSTPLSICELAQRSSARRDLPLKSNYNGRSPSEWMFRSTKWQNDNCLDPRLLSVANSDPLNDRR</sequence>
<proteinExistence type="predicted"/>
<keyword evidence="2" id="KW-1185">Reference proteome</keyword>
<dbReference type="AlphaFoldDB" id="A0A484FW62"/>
<accession>A0A484FW62</accession>
<reference evidence="2" key="1">
    <citation type="journal article" date="2013" name="New Phytol.">
        <title>Comparative genomic and transcriptomic analyses reveal the hemibiotrophic stage shift of Colletotrichum fungi.</title>
        <authorList>
            <person name="Gan P."/>
            <person name="Ikeda K."/>
            <person name="Irieda H."/>
            <person name="Narusaka M."/>
            <person name="O'Connell R.J."/>
            <person name="Narusaka Y."/>
            <person name="Takano Y."/>
            <person name="Kubo Y."/>
            <person name="Shirasu K."/>
        </authorList>
    </citation>
    <scope>NUCLEOTIDE SEQUENCE [LARGE SCALE GENOMIC DNA]</scope>
    <source>
        <strain evidence="2">104-T / ATCC 96160 / CBS 514.97 / LARS 414 / MAFF 240422</strain>
    </source>
</reference>
<comment type="caution">
    <text evidence="1">The sequence shown here is derived from an EMBL/GenBank/DDBJ whole genome shotgun (WGS) entry which is preliminary data.</text>
</comment>
<protein>
    <submittedName>
        <fullName evidence="1">Uncharacterized protein</fullName>
    </submittedName>
</protein>
<name>A0A484FW62_COLOR</name>
<evidence type="ECO:0000313" key="2">
    <source>
        <dbReference type="Proteomes" id="UP000014480"/>
    </source>
</evidence>
<evidence type="ECO:0000313" key="1">
    <source>
        <dbReference type="EMBL" id="TDZ22192.1"/>
    </source>
</evidence>
<reference evidence="2" key="2">
    <citation type="journal article" date="2019" name="Mol. Plant Microbe Interact.">
        <title>Genome sequence resources for four phytopathogenic fungi from the Colletotrichum orbiculare species complex.</title>
        <authorList>
            <person name="Gan P."/>
            <person name="Tsushima A."/>
            <person name="Narusaka M."/>
            <person name="Narusaka Y."/>
            <person name="Takano Y."/>
            <person name="Kubo Y."/>
            <person name="Shirasu K."/>
        </authorList>
    </citation>
    <scope>GENOME REANNOTATION</scope>
    <source>
        <strain evidence="2">104-T / ATCC 96160 / CBS 514.97 / LARS 414 / MAFF 240422</strain>
    </source>
</reference>
<gene>
    <name evidence="1" type="ORF">Cob_v004741</name>
</gene>
<dbReference type="EMBL" id="AMCV02000011">
    <property type="protein sequence ID" value="TDZ22192.1"/>
    <property type="molecule type" value="Genomic_DNA"/>
</dbReference>
<dbReference type="Proteomes" id="UP000014480">
    <property type="component" value="Unassembled WGS sequence"/>
</dbReference>
<organism evidence="1 2">
    <name type="scientific">Colletotrichum orbiculare (strain 104-T / ATCC 96160 / CBS 514.97 / LARS 414 / MAFF 240422)</name>
    <name type="common">Cucumber anthracnose fungus</name>
    <name type="synonym">Colletotrichum lagenarium</name>
    <dbReference type="NCBI Taxonomy" id="1213857"/>
    <lineage>
        <taxon>Eukaryota</taxon>
        <taxon>Fungi</taxon>
        <taxon>Dikarya</taxon>
        <taxon>Ascomycota</taxon>
        <taxon>Pezizomycotina</taxon>
        <taxon>Sordariomycetes</taxon>
        <taxon>Hypocreomycetidae</taxon>
        <taxon>Glomerellales</taxon>
        <taxon>Glomerellaceae</taxon>
        <taxon>Colletotrichum</taxon>
        <taxon>Colletotrichum orbiculare species complex</taxon>
    </lineage>
</organism>